<keyword evidence="2" id="KW-0472">Membrane</keyword>
<feature type="transmembrane region" description="Helical" evidence="2">
    <location>
        <begin position="68"/>
        <end position="92"/>
    </location>
</feature>
<dbReference type="Proteomes" id="UP000316252">
    <property type="component" value="Unassembled WGS sequence"/>
</dbReference>
<dbReference type="AlphaFoldDB" id="A0A506Y2P0"/>
<evidence type="ECO:0000313" key="4">
    <source>
        <dbReference type="Proteomes" id="UP000316252"/>
    </source>
</evidence>
<proteinExistence type="predicted"/>
<dbReference type="EMBL" id="VHQG01000002">
    <property type="protein sequence ID" value="TPW76252.1"/>
    <property type="molecule type" value="Genomic_DNA"/>
</dbReference>
<feature type="region of interest" description="Disordered" evidence="1">
    <location>
        <begin position="1"/>
        <end position="23"/>
    </location>
</feature>
<keyword evidence="4" id="KW-1185">Reference proteome</keyword>
<evidence type="ECO:0000256" key="1">
    <source>
        <dbReference type="SAM" id="MobiDB-lite"/>
    </source>
</evidence>
<sequence length="126" mass="12701">MTRRPSRSGRPASASRHDDRAEIPPNRARVIASAAGVGLIGAAVQWIVSAPLVASSLHGAGSGVLPIPLAIGVILTAGVLFATLLIAGSALRRGGVADAVARRVLWPIGVVSVAVVVALVTVSYLV</sequence>
<keyword evidence="2" id="KW-0812">Transmembrane</keyword>
<feature type="transmembrane region" description="Helical" evidence="2">
    <location>
        <begin position="30"/>
        <end position="48"/>
    </location>
</feature>
<feature type="transmembrane region" description="Helical" evidence="2">
    <location>
        <begin position="104"/>
        <end position="125"/>
    </location>
</feature>
<protein>
    <submittedName>
        <fullName evidence="3">Uncharacterized protein</fullName>
    </submittedName>
</protein>
<reference evidence="3 4" key="1">
    <citation type="submission" date="2019-06" db="EMBL/GenBank/DDBJ databases">
        <authorList>
            <person name="Li F."/>
        </authorList>
    </citation>
    <scope>NUCLEOTIDE SEQUENCE [LARGE SCALE GENOMIC DNA]</scope>
    <source>
        <strain evidence="3 4">10F1D-1</strain>
    </source>
</reference>
<name>A0A506Y2P0_9MICO</name>
<accession>A0A506Y2P0</accession>
<gene>
    <name evidence="3" type="ORF">FJ657_10700</name>
</gene>
<evidence type="ECO:0000313" key="3">
    <source>
        <dbReference type="EMBL" id="TPW76252.1"/>
    </source>
</evidence>
<evidence type="ECO:0000256" key="2">
    <source>
        <dbReference type="SAM" id="Phobius"/>
    </source>
</evidence>
<dbReference type="RefSeq" id="WP_141163608.1">
    <property type="nucleotide sequence ID" value="NZ_VHQG01000002.1"/>
</dbReference>
<organism evidence="3 4">
    <name type="scientific">Schumannella soli</name>
    <dbReference type="NCBI Taxonomy" id="2590779"/>
    <lineage>
        <taxon>Bacteria</taxon>
        <taxon>Bacillati</taxon>
        <taxon>Actinomycetota</taxon>
        <taxon>Actinomycetes</taxon>
        <taxon>Micrococcales</taxon>
        <taxon>Microbacteriaceae</taxon>
        <taxon>Schumannella</taxon>
    </lineage>
</organism>
<comment type="caution">
    <text evidence="3">The sequence shown here is derived from an EMBL/GenBank/DDBJ whole genome shotgun (WGS) entry which is preliminary data.</text>
</comment>
<keyword evidence="2" id="KW-1133">Transmembrane helix</keyword>